<dbReference type="AlphaFoldDB" id="K8PUN5"/>
<gene>
    <name evidence="1" type="ORF">HMPREF9695_01195</name>
</gene>
<proteinExistence type="predicted"/>
<protein>
    <recommendedName>
        <fullName evidence="3">AbiEi antitoxin C-terminal domain-containing protein</fullName>
    </recommendedName>
</protein>
<organism evidence="1 2">
    <name type="scientific">Afipia broomeae ATCC 49717</name>
    <dbReference type="NCBI Taxonomy" id="883078"/>
    <lineage>
        <taxon>Bacteria</taxon>
        <taxon>Pseudomonadati</taxon>
        <taxon>Pseudomonadota</taxon>
        <taxon>Alphaproteobacteria</taxon>
        <taxon>Hyphomicrobiales</taxon>
        <taxon>Nitrobacteraceae</taxon>
        <taxon>Afipia</taxon>
    </lineage>
</organism>
<dbReference type="PATRIC" id="fig|883078.3.peg.1232"/>
<dbReference type="NCBIfam" id="NF047376">
    <property type="entry name" value="TAA_AbiEi"/>
    <property type="match status" value="1"/>
</dbReference>
<dbReference type="eggNOG" id="COG5340">
    <property type="taxonomic scope" value="Bacteria"/>
</dbReference>
<dbReference type="EMBL" id="AGWX01000001">
    <property type="protein sequence ID" value="EKS42103.1"/>
    <property type="molecule type" value="Genomic_DNA"/>
</dbReference>
<evidence type="ECO:0000313" key="2">
    <source>
        <dbReference type="Proteomes" id="UP000001096"/>
    </source>
</evidence>
<comment type="caution">
    <text evidence="1">The sequence shown here is derived from an EMBL/GenBank/DDBJ whole genome shotgun (WGS) entry which is preliminary data.</text>
</comment>
<name>K8PUN5_9BRAD</name>
<dbReference type="HOGENOM" id="CLU_102196_0_0_5"/>
<keyword evidence="2" id="KW-1185">Reference proteome</keyword>
<dbReference type="RefSeq" id="WP_006019916.1">
    <property type="nucleotide sequence ID" value="NZ_KB375282.1"/>
</dbReference>
<accession>K8PUN5</accession>
<sequence length="191" mass="21066">MKRRDLDEKLAAADVAGVWAFTPPSFSALLGGVDPAYLKLMMKRLSDHGVLIRAARGVYVNPHSRSRPADARRGLLRFLRPREINYVSLESKLSEAGAISQITTALTCMTTGSPGRFETPWGAVEFTHTDRKIEVGTDVVAQDDGTLEATIRTAARDLRRVGRNLDLIDEEILADAISEEESLDEQQSERA</sequence>
<dbReference type="Proteomes" id="UP000001096">
    <property type="component" value="Unassembled WGS sequence"/>
</dbReference>
<dbReference type="InterPro" id="IPR059220">
    <property type="entry name" value="AbiEi"/>
</dbReference>
<evidence type="ECO:0008006" key="3">
    <source>
        <dbReference type="Google" id="ProtNLM"/>
    </source>
</evidence>
<evidence type="ECO:0000313" key="1">
    <source>
        <dbReference type="EMBL" id="EKS42103.1"/>
    </source>
</evidence>
<reference evidence="1 2" key="1">
    <citation type="submission" date="2012-04" db="EMBL/GenBank/DDBJ databases">
        <title>The Genome Sequence of Afipia broomeae ATCC 49717.</title>
        <authorList>
            <consortium name="The Broad Institute Genome Sequencing Platform"/>
            <person name="Earl A."/>
            <person name="Ward D."/>
            <person name="Feldgarden M."/>
            <person name="Gevers D."/>
            <person name="Huys G."/>
            <person name="Walker B."/>
            <person name="Young S.K."/>
            <person name="Zeng Q."/>
            <person name="Gargeya S."/>
            <person name="Fitzgerald M."/>
            <person name="Haas B."/>
            <person name="Abouelleil A."/>
            <person name="Alvarado L."/>
            <person name="Arachchi H.M."/>
            <person name="Berlin A."/>
            <person name="Chapman S.B."/>
            <person name="Goldberg J."/>
            <person name="Griggs A."/>
            <person name="Gujja S."/>
            <person name="Hansen M."/>
            <person name="Howarth C."/>
            <person name="Imamovic A."/>
            <person name="Larimer J."/>
            <person name="McCowen C."/>
            <person name="Montmayeur A."/>
            <person name="Murphy C."/>
            <person name="Neiman D."/>
            <person name="Pearson M."/>
            <person name="Priest M."/>
            <person name="Roberts A."/>
            <person name="Saif S."/>
            <person name="Shea T."/>
            <person name="Sisk P."/>
            <person name="Sykes S."/>
            <person name="Wortman J."/>
            <person name="Nusbaum C."/>
            <person name="Birren B."/>
        </authorList>
    </citation>
    <scope>NUCLEOTIDE SEQUENCE [LARGE SCALE GENOMIC DNA]</scope>
    <source>
        <strain evidence="1 2">ATCC 49717</strain>
    </source>
</reference>